<reference evidence="1 2" key="1">
    <citation type="journal article" date="2018" name="Mol. Plant">
        <title>The genome of Artemisia annua provides insight into the evolution of Asteraceae family and artemisinin biosynthesis.</title>
        <authorList>
            <person name="Shen Q."/>
            <person name="Zhang L."/>
            <person name="Liao Z."/>
            <person name="Wang S."/>
            <person name="Yan T."/>
            <person name="Shi P."/>
            <person name="Liu M."/>
            <person name="Fu X."/>
            <person name="Pan Q."/>
            <person name="Wang Y."/>
            <person name="Lv Z."/>
            <person name="Lu X."/>
            <person name="Zhang F."/>
            <person name="Jiang W."/>
            <person name="Ma Y."/>
            <person name="Chen M."/>
            <person name="Hao X."/>
            <person name="Li L."/>
            <person name="Tang Y."/>
            <person name="Lv G."/>
            <person name="Zhou Y."/>
            <person name="Sun X."/>
            <person name="Brodelius P.E."/>
            <person name="Rose J.K.C."/>
            <person name="Tang K."/>
        </authorList>
    </citation>
    <scope>NUCLEOTIDE SEQUENCE [LARGE SCALE GENOMIC DNA]</scope>
    <source>
        <strain evidence="2">cv. Huhao1</strain>
        <tissue evidence="1">Leaf</tissue>
    </source>
</reference>
<dbReference type="Proteomes" id="UP000245207">
    <property type="component" value="Unassembled WGS sequence"/>
</dbReference>
<protein>
    <submittedName>
        <fullName evidence="1">Uncharacterized protein</fullName>
    </submittedName>
</protein>
<evidence type="ECO:0000313" key="1">
    <source>
        <dbReference type="EMBL" id="PWA53190.1"/>
    </source>
</evidence>
<evidence type="ECO:0000313" key="2">
    <source>
        <dbReference type="Proteomes" id="UP000245207"/>
    </source>
</evidence>
<keyword evidence="2" id="KW-1185">Reference proteome</keyword>
<comment type="caution">
    <text evidence="1">The sequence shown here is derived from an EMBL/GenBank/DDBJ whole genome shotgun (WGS) entry which is preliminary data.</text>
</comment>
<dbReference type="AlphaFoldDB" id="A0A2U1LW13"/>
<dbReference type="OrthoDB" id="1093260at2759"/>
<organism evidence="1 2">
    <name type="scientific">Artemisia annua</name>
    <name type="common">Sweet wormwood</name>
    <dbReference type="NCBI Taxonomy" id="35608"/>
    <lineage>
        <taxon>Eukaryota</taxon>
        <taxon>Viridiplantae</taxon>
        <taxon>Streptophyta</taxon>
        <taxon>Embryophyta</taxon>
        <taxon>Tracheophyta</taxon>
        <taxon>Spermatophyta</taxon>
        <taxon>Magnoliopsida</taxon>
        <taxon>eudicotyledons</taxon>
        <taxon>Gunneridae</taxon>
        <taxon>Pentapetalae</taxon>
        <taxon>asterids</taxon>
        <taxon>campanulids</taxon>
        <taxon>Asterales</taxon>
        <taxon>Asteraceae</taxon>
        <taxon>Asteroideae</taxon>
        <taxon>Anthemideae</taxon>
        <taxon>Artemisiinae</taxon>
        <taxon>Artemisia</taxon>
    </lineage>
</organism>
<name>A0A2U1LW13_ARTAN</name>
<accession>A0A2U1LW13</accession>
<gene>
    <name evidence="1" type="ORF">CTI12_AA447170</name>
</gene>
<sequence length="114" mass="12742">MGRRKFCLKPVSALGDISLSHLQACEVPFHETVFPGKRVLKGKDLYQLLEDQNFKLLSEPDALRVLPFTRRLTIALCVKRSGICVKEFSALIDGFGMLWNAFPWGGAYVAGVSR</sequence>
<dbReference type="EMBL" id="PKPP01007510">
    <property type="protein sequence ID" value="PWA53190.1"/>
    <property type="molecule type" value="Genomic_DNA"/>
</dbReference>
<proteinExistence type="predicted"/>